<feature type="chain" id="PRO_5027923603" evidence="8">
    <location>
        <begin position="19"/>
        <end position="41"/>
    </location>
</feature>
<name>A0A6P4FHD3_DRORH</name>
<comment type="similarity">
    <text evidence="2">Belongs to the bomanin family.</text>
</comment>
<dbReference type="GO" id="GO:0045087">
    <property type="term" value="P:innate immune response"/>
    <property type="evidence" value="ECO:0007669"/>
    <property type="project" value="UniProtKB-KW"/>
</dbReference>
<evidence type="ECO:0000256" key="5">
    <source>
        <dbReference type="ARBA" id="ARBA00022729"/>
    </source>
</evidence>
<reference evidence="11" key="2">
    <citation type="submission" date="2025-04" db="UniProtKB">
        <authorList>
            <consortium name="RefSeq"/>
        </authorList>
    </citation>
    <scope>IDENTIFICATION</scope>
</reference>
<keyword evidence="4" id="KW-0399">Innate immunity</keyword>
<gene>
    <name evidence="11" type="primary">LOC108048619</name>
    <name evidence="9" type="synonym">108048619</name>
</gene>
<evidence type="ECO:0000313" key="9">
    <source>
        <dbReference type="EnsemblMetazoa" id="XP_016984881.1"/>
    </source>
</evidence>
<keyword evidence="7" id="KW-1015">Disulfide bond</keyword>
<evidence type="ECO:0000256" key="2">
    <source>
        <dbReference type="ARBA" id="ARBA00005379"/>
    </source>
</evidence>
<proteinExistence type="inferred from homology"/>
<dbReference type="RefSeq" id="XP_016984881.1">
    <property type="nucleotide sequence ID" value="XM_017129392.1"/>
</dbReference>
<reference evidence="9" key="3">
    <citation type="submission" date="2025-05" db="UniProtKB">
        <authorList>
            <consortium name="EnsemblMetazoa"/>
        </authorList>
    </citation>
    <scope>IDENTIFICATION</scope>
</reference>
<comment type="subcellular location">
    <subcellularLocation>
        <location evidence="1">Secreted</location>
    </subcellularLocation>
</comment>
<keyword evidence="6" id="KW-0391">Immunity</keyword>
<keyword evidence="10" id="KW-1185">Reference proteome</keyword>
<keyword evidence="5 8" id="KW-0732">Signal</keyword>
<evidence type="ECO:0000256" key="4">
    <source>
        <dbReference type="ARBA" id="ARBA00022588"/>
    </source>
</evidence>
<evidence type="ECO:0000313" key="11">
    <source>
        <dbReference type="RefSeq" id="XP_016984881.1"/>
    </source>
</evidence>
<evidence type="ECO:0000256" key="3">
    <source>
        <dbReference type="ARBA" id="ARBA00022525"/>
    </source>
</evidence>
<feature type="signal peptide" evidence="8">
    <location>
        <begin position="1"/>
        <end position="18"/>
    </location>
</feature>
<dbReference type="GeneID" id="108048619"/>
<dbReference type="Pfam" id="PF08194">
    <property type="entry name" value="DIM"/>
    <property type="match status" value="1"/>
</dbReference>
<reference evidence="10" key="1">
    <citation type="journal article" date="2021" name="Elife">
        <title>Highly contiguous assemblies of 101 drosophilid genomes.</title>
        <authorList>
            <person name="Kim B.Y."/>
            <person name="Wang J.R."/>
            <person name="Miller D.E."/>
            <person name="Barmina O."/>
            <person name="Delaney E."/>
            <person name="Thompson A."/>
            <person name="Comeault A.A."/>
            <person name="Peede D."/>
            <person name="D'Agostino E.R."/>
            <person name="Pelaez J."/>
            <person name="Aguilar J.M."/>
            <person name="Haji D."/>
            <person name="Matsunaga T."/>
            <person name="Armstrong E.E."/>
            <person name="Zych M."/>
            <person name="Ogawa Y."/>
            <person name="Stamenkovic-Radak M."/>
            <person name="Jelic M."/>
            <person name="Veselinovic M.S."/>
            <person name="Tanaskovic M."/>
            <person name="Eric P."/>
            <person name="Gao J.J."/>
            <person name="Katoh T.K."/>
            <person name="Toda M.J."/>
            <person name="Watabe H."/>
            <person name="Watada M."/>
            <person name="Davis J.S."/>
            <person name="Moyle L.C."/>
            <person name="Manoli G."/>
            <person name="Bertolini E."/>
            <person name="Kostal V."/>
            <person name="Hawley R.S."/>
            <person name="Takahashi A."/>
            <person name="Jones C.D."/>
            <person name="Price D.K."/>
            <person name="Whiteman N."/>
            <person name="Kopp A."/>
            <person name="Matute D.R."/>
            <person name="Petrov D.A."/>
        </authorList>
    </citation>
    <scope>NUCLEOTIDE SEQUENCE [LARGE SCALE GENOMIC DNA]</scope>
</reference>
<dbReference type="AlphaFoldDB" id="A0A6P4FHD3"/>
<keyword evidence="3" id="KW-0964">Secreted</keyword>
<organism evidence="11">
    <name type="scientific">Drosophila rhopaloa</name>
    <name type="common">Fruit fly</name>
    <dbReference type="NCBI Taxonomy" id="1041015"/>
    <lineage>
        <taxon>Eukaryota</taxon>
        <taxon>Metazoa</taxon>
        <taxon>Ecdysozoa</taxon>
        <taxon>Arthropoda</taxon>
        <taxon>Hexapoda</taxon>
        <taxon>Insecta</taxon>
        <taxon>Pterygota</taxon>
        <taxon>Neoptera</taxon>
        <taxon>Endopterygota</taxon>
        <taxon>Diptera</taxon>
        <taxon>Brachycera</taxon>
        <taxon>Muscomorpha</taxon>
        <taxon>Ephydroidea</taxon>
        <taxon>Drosophilidae</taxon>
        <taxon>Drosophila</taxon>
        <taxon>Sophophora</taxon>
    </lineage>
</organism>
<dbReference type="Proteomes" id="UP001652680">
    <property type="component" value="Unassembled WGS sequence"/>
</dbReference>
<sequence>MKWISLVFVFGLLAMASASPLIPGNVIINGGDCRKCNVHGG</sequence>
<evidence type="ECO:0000256" key="8">
    <source>
        <dbReference type="SAM" id="SignalP"/>
    </source>
</evidence>
<evidence type="ECO:0000256" key="6">
    <source>
        <dbReference type="ARBA" id="ARBA00022859"/>
    </source>
</evidence>
<dbReference type="InterPro" id="IPR013172">
    <property type="entry name" value="Bomanin"/>
</dbReference>
<protein>
    <submittedName>
        <fullName evidence="11">Immune-induced peptide 3-like</fullName>
    </submittedName>
</protein>
<evidence type="ECO:0000256" key="7">
    <source>
        <dbReference type="ARBA" id="ARBA00023157"/>
    </source>
</evidence>
<accession>A0A6P4FHD3</accession>
<dbReference type="OrthoDB" id="7809842at2759"/>
<dbReference type="EnsemblMetazoa" id="XM_017129392.1">
    <property type="protein sequence ID" value="XP_016984881.1"/>
    <property type="gene ID" value="LOC108048619"/>
</dbReference>
<dbReference type="GO" id="GO:0005576">
    <property type="term" value="C:extracellular region"/>
    <property type="evidence" value="ECO:0007669"/>
    <property type="project" value="UniProtKB-SubCell"/>
</dbReference>
<evidence type="ECO:0000313" key="10">
    <source>
        <dbReference type="Proteomes" id="UP001652680"/>
    </source>
</evidence>
<evidence type="ECO:0000256" key="1">
    <source>
        <dbReference type="ARBA" id="ARBA00004613"/>
    </source>
</evidence>